<dbReference type="Proteomes" id="UP000594435">
    <property type="component" value="Chromosome 2"/>
</dbReference>
<evidence type="ECO:0000313" key="2">
    <source>
        <dbReference type="Proteomes" id="UP000594435"/>
    </source>
</evidence>
<sequence>MISAIKFQRCFSNWMKDCHEVTKGDVVAIGGKTILGTYNKDKRCGSIHMVTAFSAANQIVLGQVKMADKIMRVSTEIRLLSKAGR</sequence>
<protein>
    <submittedName>
        <fullName evidence="1">Uncharacterized protein</fullName>
    </submittedName>
</protein>
<dbReference type="RefSeq" id="WP_425304504.1">
    <property type="nucleotide sequence ID" value="NZ_CP065218.1"/>
</dbReference>
<reference evidence="1 2" key="1">
    <citation type="submission" date="2020-11" db="EMBL/GenBank/DDBJ databases">
        <title>Complete and Circularized Genome Assembly of a human isolate of Vibrio navarrensis biotype pommerensis with MiSeq and MinION Sequence Data.</title>
        <authorList>
            <person name="Schwartz K."/>
            <person name="Borowiak M."/>
            <person name="Deneke C."/>
            <person name="Balau V."/>
            <person name="Metelmann C."/>
            <person name="Strauch E."/>
        </authorList>
    </citation>
    <scope>NUCLEOTIDE SEQUENCE [LARGE SCALE GENOMIC DNA]</scope>
    <source>
        <strain evidence="1 2">20-VB00237</strain>
    </source>
</reference>
<dbReference type="EMBL" id="CP065218">
    <property type="protein sequence ID" value="QPL56131.1"/>
    <property type="molecule type" value="Genomic_DNA"/>
</dbReference>
<accession>A0AAJ4IFX5</accession>
<dbReference type="InterPro" id="IPR051698">
    <property type="entry name" value="Transposase_11-like"/>
</dbReference>
<dbReference type="PANTHER" id="PTHR30298">
    <property type="entry name" value="H REPEAT-ASSOCIATED PREDICTED TRANSPOSASE"/>
    <property type="match status" value="1"/>
</dbReference>
<gene>
    <name evidence="1" type="ORF">I3X05_18700</name>
</gene>
<proteinExistence type="predicted"/>
<organism evidence="1 2">
    <name type="scientific">Vibrio navarrensis</name>
    <dbReference type="NCBI Taxonomy" id="29495"/>
    <lineage>
        <taxon>Bacteria</taxon>
        <taxon>Pseudomonadati</taxon>
        <taxon>Pseudomonadota</taxon>
        <taxon>Gammaproteobacteria</taxon>
        <taxon>Vibrionales</taxon>
        <taxon>Vibrionaceae</taxon>
        <taxon>Vibrio</taxon>
    </lineage>
</organism>
<name>A0AAJ4IFX5_9VIBR</name>
<dbReference type="AlphaFoldDB" id="A0AAJ4IFX5"/>
<dbReference type="PANTHER" id="PTHR30298:SF0">
    <property type="entry name" value="PROTEIN YBFL-RELATED"/>
    <property type="match status" value="1"/>
</dbReference>
<evidence type="ECO:0000313" key="1">
    <source>
        <dbReference type="EMBL" id="QPL56131.1"/>
    </source>
</evidence>